<dbReference type="GO" id="GO:0016324">
    <property type="term" value="C:apical plasma membrane"/>
    <property type="evidence" value="ECO:0007669"/>
    <property type="project" value="TreeGrafter"/>
</dbReference>
<reference evidence="6" key="1">
    <citation type="submission" date="2022-07" db="EMBL/GenBank/DDBJ databases">
        <title>Chromosome-level genome of Muraenolepis orangiensis.</title>
        <authorList>
            <person name="Kim J."/>
        </authorList>
    </citation>
    <scope>NUCLEOTIDE SEQUENCE</scope>
    <source>
        <strain evidence="6">KU_S4_2022</strain>
        <tissue evidence="6">Muscle</tissue>
    </source>
</reference>
<evidence type="ECO:0000256" key="1">
    <source>
        <dbReference type="ARBA" id="ARBA00004184"/>
    </source>
</evidence>
<comment type="subcellular location">
    <subcellularLocation>
        <location evidence="1">Endomembrane system</location>
        <topology evidence="1">Peripheral membrane protein</topology>
    </subcellularLocation>
</comment>
<keyword evidence="2" id="KW-0677">Repeat</keyword>
<evidence type="ECO:0000259" key="5">
    <source>
        <dbReference type="PROSITE" id="PS50106"/>
    </source>
</evidence>
<dbReference type="AlphaFoldDB" id="A0A9Q0EX68"/>
<gene>
    <name evidence="6" type="ORF">NHX12_018657</name>
</gene>
<accession>A0A9Q0EX68</accession>
<dbReference type="GO" id="GO:0043495">
    <property type="term" value="F:protein-membrane adaptor activity"/>
    <property type="evidence" value="ECO:0007669"/>
    <property type="project" value="TreeGrafter"/>
</dbReference>
<dbReference type="InterPro" id="IPR015098">
    <property type="entry name" value="EBP50_C"/>
</dbReference>
<feature type="region of interest" description="Disordered" evidence="4">
    <location>
        <begin position="293"/>
        <end position="363"/>
    </location>
</feature>
<dbReference type="PROSITE" id="PS50106">
    <property type="entry name" value="PDZ"/>
    <property type="match status" value="2"/>
</dbReference>
<dbReference type="Pfam" id="PF00595">
    <property type="entry name" value="PDZ"/>
    <property type="match status" value="2"/>
</dbReference>
<evidence type="ECO:0000313" key="7">
    <source>
        <dbReference type="Proteomes" id="UP001148018"/>
    </source>
</evidence>
<dbReference type="PANTHER" id="PTHR14191">
    <property type="entry name" value="PDZ DOMAIN CONTAINING PROTEIN"/>
    <property type="match status" value="1"/>
</dbReference>
<dbReference type="OrthoDB" id="10007415at2759"/>
<feature type="compositionally biased region" description="Low complexity" evidence="4">
    <location>
        <begin position="113"/>
        <end position="125"/>
    </location>
</feature>
<keyword evidence="3" id="KW-0472">Membrane</keyword>
<dbReference type="GO" id="GO:0072659">
    <property type="term" value="P:protein localization to plasma membrane"/>
    <property type="evidence" value="ECO:0007669"/>
    <property type="project" value="TreeGrafter"/>
</dbReference>
<comment type="caution">
    <text evidence="6">The sequence shown here is derived from an EMBL/GenBank/DDBJ whole genome shotgun (WGS) entry which is preliminary data.</text>
</comment>
<dbReference type="InterPro" id="IPR001478">
    <property type="entry name" value="PDZ"/>
</dbReference>
<protein>
    <recommendedName>
        <fullName evidence="5">PDZ domain-containing protein</fullName>
    </recommendedName>
</protein>
<feature type="region of interest" description="Disordered" evidence="4">
    <location>
        <begin position="113"/>
        <end position="132"/>
    </location>
</feature>
<feature type="compositionally biased region" description="Basic and acidic residues" evidence="4">
    <location>
        <begin position="293"/>
        <end position="307"/>
    </location>
</feature>
<dbReference type="Pfam" id="PF09007">
    <property type="entry name" value="EBP50_C"/>
    <property type="match status" value="1"/>
</dbReference>
<dbReference type="PANTHER" id="PTHR14191:SF4">
    <property type="entry name" value="NA(+)_H(+) EXCHANGE REGULATORY COFACTOR NHE-RF2"/>
    <property type="match status" value="1"/>
</dbReference>
<dbReference type="GO" id="GO:0005102">
    <property type="term" value="F:signaling receptor binding"/>
    <property type="evidence" value="ECO:0007669"/>
    <property type="project" value="TreeGrafter"/>
</dbReference>
<feature type="compositionally biased region" description="Polar residues" evidence="4">
    <location>
        <begin position="318"/>
        <end position="333"/>
    </location>
</feature>
<evidence type="ECO:0000256" key="3">
    <source>
        <dbReference type="ARBA" id="ARBA00023136"/>
    </source>
</evidence>
<dbReference type="GO" id="GO:0012505">
    <property type="term" value="C:endomembrane system"/>
    <property type="evidence" value="ECO:0007669"/>
    <property type="project" value="UniProtKB-SubCell"/>
</dbReference>
<evidence type="ECO:0000313" key="6">
    <source>
        <dbReference type="EMBL" id="KAJ3615089.1"/>
    </source>
</evidence>
<dbReference type="SMART" id="SM00228">
    <property type="entry name" value="PDZ"/>
    <property type="match status" value="2"/>
</dbReference>
<dbReference type="InterPro" id="IPR036034">
    <property type="entry name" value="PDZ_sf"/>
</dbReference>
<feature type="domain" description="PDZ" evidence="5">
    <location>
        <begin position="195"/>
        <end position="277"/>
    </location>
</feature>
<dbReference type="EMBL" id="JANIIK010000034">
    <property type="protein sequence ID" value="KAJ3615089.1"/>
    <property type="molecule type" value="Genomic_DNA"/>
</dbReference>
<organism evidence="6 7">
    <name type="scientific">Muraenolepis orangiensis</name>
    <name type="common">Patagonian moray cod</name>
    <dbReference type="NCBI Taxonomy" id="630683"/>
    <lineage>
        <taxon>Eukaryota</taxon>
        <taxon>Metazoa</taxon>
        <taxon>Chordata</taxon>
        <taxon>Craniata</taxon>
        <taxon>Vertebrata</taxon>
        <taxon>Euteleostomi</taxon>
        <taxon>Actinopterygii</taxon>
        <taxon>Neopterygii</taxon>
        <taxon>Teleostei</taxon>
        <taxon>Neoteleostei</taxon>
        <taxon>Acanthomorphata</taxon>
        <taxon>Zeiogadaria</taxon>
        <taxon>Gadariae</taxon>
        <taxon>Gadiformes</taxon>
        <taxon>Muraenolepidoidei</taxon>
        <taxon>Muraenolepididae</taxon>
        <taxon>Muraenolepis</taxon>
    </lineage>
</organism>
<dbReference type="Gene3D" id="2.30.42.10">
    <property type="match status" value="2"/>
</dbReference>
<dbReference type="SUPFAM" id="SSF50156">
    <property type="entry name" value="PDZ domain-like"/>
    <property type="match status" value="2"/>
</dbReference>
<evidence type="ECO:0000256" key="2">
    <source>
        <dbReference type="ARBA" id="ARBA00022737"/>
    </source>
</evidence>
<name>A0A9Q0EX68_9TELE</name>
<dbReference type="InterPro" id="IPR017300">
    <property type="entry name" value="NHERF-1/NHERF-2"/>
</dbReference>
<dbReference type="PIRSF" id="PIRSF037866">
    <property type="entry name" value="EBP50"/>
    <property type="match status" value="1"/>
</dbReference>
<dbReference type="InterPro" id="IPR051067">
    <property type="entry name" value="NHER"/>
</dbReference>
<sequence>MGSDLRPRLCFLTKGTQGYGFHLHGERNTPGQVVRKIEPGSCADLSGLRPGDRVVEVNGDNVEQETHHQVVDRIREVEHRTRLLVVDRDTDDYLRSRSLACTEDLAVEMGTFSPRRTSSTSPLRRQNGPVSPKELLRHWAKPPARSPRDSFTYSSRSIWTSRASVSSCSMTQAELPSECSSPTPQGAAVALVPRLCHLTRQGEEPGYGFNLHSDKVRRGQFVGSVDPGSAAERADIRKGDRLLQVNGVAIEGLRHSEVVSLIQTGKETRLLVVDLETDALFLRLGVVPSSSHVEEVSVDEPIRECHIDPSPTEDTPIINITVSDPPIKNSSPKSRTNWSSASKSSRSSTTQSEFSSSDMSIQVPDEDDKEMLDPFLECGLRLSPTAAQAKEKAFAKRNKKRAPPMDWNRKYEIFSNF</sequence>
<proteinExistence type="predicted"/>
<dbReference type="Proteomes" id="UP001148018">
    <property type="component" value="Unassembled WGS sequence"/>
</dbReference>
<feature type="domain" description="PDZ" evidence="5">
    <location>
        <begin position="9"/>
        <end position="89"/>
    </location>
</feature>
<keyword evidence="7" id="KW-1185">Reference proteome</keyword>
<dbReference type="CDD" id="cd06768">
    <property type="entry name" value="PDZ_NHERF-like"/>
    <property type="match status" value="2"/>
</dbReference>
<feature type="compositionally biased region" description="Low complexity" evidence="4">
    <location>
        <begin position="334"/>
        <end position="360"/>
    </location>
</feature>
<evidence type="ECO:0000256" key="4">
    <source>
        <dbReference type="SAM" id="MobiDB-lite"/>
    </source>
</evidence>